<sequence>MSLSNSSACFKGVKAEMEEGNTEPLTLPVTLVGLFLFNNSHAFERWSRNNGFSVWSYTQRQTLIWILRAFPQNVFSAAVEAGVTQVTGLEECCATLSKLLIIRRGRHLQESSIATKIWVNLRKNSRKTLNFHRNEVYGAHFNPESLDR</sequence>
<evidence type="ECO:0000259" key="1">
    <source>
        <dbReference type="Pfam" id="PF18996"/>
    </source>
</evidence>
<reference evidence="2 3" key="1">
    <citation type="journal article" date="2013" name="Nature">
        <title>The genomes of four tapeworm species reveal adaptations to parasitism.</title>
        <authorList>
            <person name="Tsai I.J."/>
            <person name="Zarowiecki M."/>
            <person name="Holroyd N."/>
            <person name="Garciarrubio A."/>
            <person name="Sanchez-Flores A."/>
            <person name="Brooks K.L."/>
            <person name="Tracey A."/>
            <person name="Bobes R.J."/>
            <person name="Fragoso G."/>
            <person name="Sciutto E."/>
            <person name="Aslett M."/>
            <person name="Beasley H."/>
            <person name="Bennett H.M."/>
            <person name="Cai J."/>
            <person name="Camicia F."/>
            <person name="Clark R."/>
            <person name="Cucher M."/>
            <person name="De Silva N."/>
            <person name="Day T.A."/>
            <person name="Deplazes P."/>
            <person name="Estrada K."/>
            <person name="Fernandez C."/>
            <person name="Holland P.W."/>
            <person name="Hou J."/>
            <person name="Hu S."/>
            <person name="Huckvale T."/>
            <person name="Hung S.S."/>
            <person name="Kamenetzky L."/>
            <person name="Keane J.A."/>
            <person name="Kiss F."/>
            <person name="Koziol U."/>
            <person name="Lambert O."/>
            <person name="Liu K."/>
            <person name="Luo X."/>
            <person name="Luo Y."/>
            <person name="Macchiaroli N."/>
            <person name="Nichol S."/>
            <person name="Paps J."/>
            <person name="Parkinson J."/>
            <person name="Pouchkina-Stantcheva N."/>
            <person name="Riddiford N."/>
            <person name="Rosenzvit M."/>
            <person name="Salinas G."/>
            <person name="Wasmuth J.D."/>
            <person name="Zamanian M."/>
            <person name="Zheng Y."/>
            <person name="Cai X."/>
            <person name="Soberon X."/>
            <person name="Olson P.D."/>
            <person name="Laclette J.P."/>
            <person name="Brehm K."/>
            <person name="Berriman M."/>
            <person name="Garciarrubio A."/>
            <person name="Bobes R.J."/>
            <person name="Fragoso G."/>
            <person name="Sanchez-Flores A."/>
            <person name="Estrada K."/>
            <person name="Cevallos M.A."/>
            <person name="Morett E."/>
            <person name="Gonzalez V."/>
            <person name="Portillo T."/>
            <person name="Ochoa-Leyva A."/>
            <person name="Jose M.V."/>
            <person name="Sciutto E."/>
            <person name="Landa A."/>
            <person name="Jimenez L."/>
            <person name="Valdes V."/>
            <person name="Carrero J.C."/>
            <person name="Larralde C."/>
            <person name="Morales-Montor J."/>
            <person name="Limon-Lason J."/>
            <person name="Soberon X."/>
            <person name="Laclette J.P."/>
        </authorList>
    </citation>
    <scope>NUCLEOTIDE SEQUENCE [LARGE SCALE GENOMIC DNA]</scope>
</reference>
<dbReference type="InterPro" id="IPR043784">
    <property type="entry name" value="DUF5726"/>
</dbReference>
<protein>
    <recommendedName>
        <fullName evidence="1">DUF5726 domain-containing protein</fullName>
    </recommendedName>
</protein>
<dbReference type="AlphaFoldDB" id="A0A068WA11"/>
<dbReference type="Pfam" id="PF18996">
    <property type="entry name" value="DUF5726"/>
    <property type="match status" value="1"/>
</dbReference>
<dbReference type="EMBL" id="LK028576">
    <property type="protein sequence ID" value="CDS15210.1"/>
    <property type="molecule type" value="Genomic_DNA"/>
</dbReference>
<evidence type="ECO:0000313" key="2">
    <source>
        <dbReference type="EMBL" id="CDS15210.1"/>
    </source>
</evidence>
<name>A0A068WA11_ECHGR</name>
<evidence type="ECO:0000313" key="4">
    <source>
        <dbReference type="WBParaSite" id="EgrG_002014900"/>
    </source>
</evidence>
<proteinExistence type="predicted"/>
<evidence type="ECO:0000313" key="3">
    <source>
        <dbReference type="Proteomes" id="UP000492820"/>
    </source>
</evidence>
<reference evidence="2" key="2">
    <citation type="submission" date="2014-06" db="EMBL/GenBank/DDBJ databases">
        <authorList>
            <person name="Aslett M."/>
        </authorList>
    </citation>
    <scope>NUCLEOTIDE SEQUENCE</scope>
</reference>
<dbReference type="Proteomes" id="UP000492820">
    <property type="component" value="Unassembled WGS sequence"/>
</dbReference>
<reference evidence="4" key="3">
    <citation type="submission" date="2020-10" db="UniProtKB">
        <authorList>
            <consortium name="WormBaseParasite"/>
        </authorList>
    </citation>
    <scope>IDENTIFICATION</scope>
</reference>
<accession>A0A068WA11</accession>
<gene>
    <name evidence="4" type="primary">EGR_05489</name>
    <name evidence="2" type="ORF">EgrG_002014900</name>
</gene>
<dbReference type="WBParaSite" id="EgrG_002014900">
    <property type="protein sequence ID" value="EgrG_002014900"/>
    <property type="gene ID" value="EgrG_002014900"/>
</dbReference>
<organism evidence="2">
    <name type="scientific">Echinococcus granulosus</name>
    <name type="common">Hydatid tapeworm</name>
    <dbReference type="NCBI Taxonomy" id="6210"/>
    <lineage>
        <taxon>Eukaryota</taxon>
        <taxon>Metazoa</taxon>
        <taxon>Spiralia</taxon>
        <taxon>Lophotrochozoa</taxon>
        <taxon>Platyhelminthes</taxon>
        <taxon>Cestoda</taxon>
        <taxon>Eucestoda</taxon>
        <taxon>Cyclophyllidea</taxon>
        <taxon>Taeniidae</taxon>
        <taxon>Echinococcus</taxon>
        <taxon>Echinococcus granulosus group</taxon>
    </lineage>
</organism>
<feature type="domain" description="DUF5726" evidence="1">
    <location>
        <begin position="43"/>
        <end position="108"/>
    </location>
</feature>